<dbReference type="AlphaFoldDB" id="A0A239AP57"/>
<evidence type="ECO:0000313" key="2">
    <source>
        <dbReference type="Proteomes" id="UP000242915"/>
    </source>
</evidence>
<reference evidence="2" key="1">
    <citation type="submission" date="2017-06" db="EMBL/GenBank/DDBJ databases">
        <authorList>
            <person name="Varghese N."/>
            <person name="Submissions S."/>
        </authorList>
    </citation>
    <scope>NUCLEOTIDE SEQUENCE [LARGE SCALE GENOMIC DNA]</scope>
    <source>
        <strain evidence="2">CIP 108523</strain>
    </source>
</reference>
<dbReference type="Proteomes" id="UP000242915">
    <property type="component" value="Unassembled WGS sequence"/>
</dbReference>
<sequence>MGLFDQGQEPPVFQLLNRMENLGHGKNISDKKS</sequence>
<organism evidence="1 2">
    <name type="scientific">Pseudomonas segetis</name>
    <dbReference type="NCBI Taxonomy" id="298908"/>
    <lineage>
        <taxon>Bacteria</taxon>
        <taxon>Pseudomonadati</taxon>
        <taxon>Pseudomonadota</taxon>
        <taxon>Gammaproteobacteria</taxon>
        <taxon>Pseudomonadales</taxon>
        <taxon>Pseudomonadaceae</taxon>
        <taxon>Pseudomonas</taxon>
    </lineage>
</organism>
<gene>
    <name evidence="1" type="ORF">SAMN05216255_1319</name>
</gene>
<name>A0A239AP57_9PSED</name>
<protein>
    <submittedName>
        <fullName evidence="1">Uncharacterized protein</fullName>
    </submittedName>
</protein>
<evidence type="ECO:0000313" key="1">
    <source>
        <dbReference type="EMBL" id="SNR96834.1"/>
    </source>
</evidence>
<accession>A0A239AP57</accession>
<keyword evidence="2" id="KW-1185">Reference proteome</keyword>
<dbReference type="EMBL" id="FZOG01000001">
    <property type="protein sequence ID" value="SNR96834.1"/>
    <property type="molecule type" value="Genomic_DNA"/>
</dbReference>
<proteinExistence type="predicted"/>